<evidence type="ECO:0000313" key="3">
    <source>
        <dbReference type="Proteomes" id="UP000027222"/>
    </source>
</evidence>
<dbReference type="OrthoDB" id="3182376at2759"/>
<feature type="compositionally biased region" description="Low complexity" evidence="1">
    <location>
        <begin position="197"/>
        <end position="210"/>
    </location>
</feature>
<keyword evidence="3" id="KW-1185">Reference proteome</keyword>
<name>A0A067SI30_GALM3</name>
<gene>
    <name evidence="2" type="ORF">GALMADRAFT_229964</name>
</gene>
<feature type="compositionally biased region" description="Low complexity" evidence="1">
    <location>
        <begin position="289"/>
        <end position="300"/>
    </location>
</feature>
<evidence type="ECO:0000313" key="2">
    <source>
        <dbReference type="EMBL" id="KDR70600.1"/>
    </source>
</evidence>
<feature type="compositionally biased region" description="Polar residues" evidence="1">
    <location>
        <begin position="275"/>
        <end position="286"/>
    </location>
</feature>
<accession>A0A067SI30</accession>
<feature type="region of interest" description="Disordered" evidence="1">
    <location>
        <begin position="192"/>
        <end position="303"/>
    </location>
</feature>
<dbReference type="STRING" id="685588.A0A067SI30"/>
<evidence type="ECO:0000256" key="1">
    <source>
        <dbReference type="SAM" id="MobiDB-lite"/>
    </source>
</evidence>
<protein>
    <submittedName>
        <fullName evidence="2">Uncharacterized protein</fullName>
    </submittedName>
</protein>
<feature type="compositionally biased region" description="Low complexity" evidence="1">
    <location>
        <begin position="1"/>
        <end position="20"/>
    </location>
</feature>
<feature type="compositionally biased region" description="Acidic residues" evidence="1">
    <location>
        <begin position="229"/>
        <end position="247"/>
    </location>
</feature>
<organism evidence="2 3">
    <name type="scientific">Galerina marginata (strain CBS 339.88)</name>
    <dbReference type="NCBI Taxonomy" id="685588"/>
    <lineage>
        <taxon>Eukaryota</taxon>
        <taxon>Fungi</taxon>
        <taxon>Dikarya</taxon>
        <taxon>Basidiomycota</taxon>
        <taxon>Agaricomycotina</taxon>
        <taxon>Agaricomycetes</taxon>
        <taxon>Agaricomycetidae</taxon>
        <taxon>Agaricales</taxon>
        <taxon>Agaricineae</taxon>
        <taxon>Strophariaceae</taxon>
        <taxon>Galerina</taxon>
    </lineage>
</organism>
<dbReference type="AlphaFoldDB" id="A0A067SI30"/>
<dbReference type="EMBL" id="KL142396">
    <property type="protein sequence ID" value="KDR70600.1"/>
    <property type="molecule type" value="Genomic_DNA"/>
</dbReference>
<proteinExistence type="predicted"/>
<dbReference type="Proteomes" id="UP000027222">
    <property type="component" value="Unassembled WGS sequence"/>
</dbReference>
<sequence>MPKAAPSTKKAKATCKAPVPRKAQPKAADVQSFAGWHLQVEWDSPRTNCLLDWLDQNPDDHNRLFSNSTVAAKEEKRRKVVFDCDKEDVEMRTWYLKEPAKFSSSLSNYLNCLHTKYREFNQQLGQTGAGLSYDEIDPGSNIYNLIDELSVEFPYWERLHGYWRTLPNYNPLTVTLEPDQDLEGGALNLFQRGDSQPPAGSLLGLGLEGEPPAHPAFTDNNSLTPTPEEQAEIEADPDAEGEDEDMADTVPRTTPPRPATAMRSTFGASKGGNGAVTSKIAQSTIKKFSPPSRSSASRSAGAKQNPLVALALDSENDARLAAKLHDKKLDHDMGNIDVSKVKIALLSQREAGEIEQKHNEHQLALQREAAENDRQRKDNEVQILKLRLQLQQGQPAQQVGGEFAQQ</sequence>
<dbReference type="HOGENOM" id="CLU_630159_0_0_1"/>
<reference evidence="3" key="1">
    <citation type="journal article" date="2014" name="Proc. Natl. Acad. Sci. U.S.A.">
        <title>Extensive sampling of basidiomycete genomes demonstrates inadequacy of the white-rot/brown-rot paradigm for wood decay fungi.</title>
        <authorList>
            <person name="Riley R."/>
            <person name="Salamov A.A."/>
            <person name="Brown D.W."/>
            <person name="Nagy L.G."/>
            <person name="Floudas D."/>
            <person name="Held B.W."/>
            <person name="Levasseur A."/>
            <person name="Lombard V."/>
            <person name="Morin E."/>
            <person name="Otillar R."/>
            <person name="Lindquist E.A."/>
            <person name="Sun H."/>
            <person name="LaButti K.M."/>
            <person name="Schmutz J."/>
            <person name="Jabbour D."/>
            <person name="Luo H."/>
            <person name="Baker S.E."/>
            <person name="Pisabarro A.G."/>
            <person name="Walton J.D."/>
            <person name="Blanchette R.A."/>
            <person name="Henrissat B."/>
            <person name="Martin F."/>
            <person name="Cullen D."/>
            <person name="Hibbett D.S."/>
            <person name="Grigoriev I.V."/>
        </authorList>
    </citation>
    <scope>NUCLEOTIDE SEQUENCE [LARGE SCALE GENOMIC DNA]</scope>
    <source>
        <strain evidence="3">CBS 339.88</strain>
    </source>
</reference>
<feature type="region of interest" description="Disordered" evidence="1">
    <location>
        <begin position="1"/>
        <end position="22"/>
    </location>
</feature>
<feature type="compositionally biased region" description="Polar residues" evidence="1">
    <location>
        <begin position="218"/>
        <end position="227"/>
    </location>
</feature>